<protein>
    <submittedName>
        <fullName evidence="2">RCG61940</fullName>
    </submittedName>
</protein>
<dbReference type="EMBL" id="CH473947">
    <property type="protein sequence ID" value="EDM02723.1"/>
    <property type="molecule type" value="Genomic_DNA"/>
</dbReference>
<feature type="transmembrane region" description="Helical" evidence="1">
    <location>
        <begin position="6"/>
        <end position="25"/>
    </location>
</feature>
<accession>A6H9L8</accession>
<proteinExistence type="predicted"/>
<keyword evidence="1" id="KW-0812">Transmembrane</keyword>
<gene>
    <name evidence="2" type="ORF">rCG_61940</name>
</gene>
<dbReference type="Proteomes" id="UP000234681">
    <property type="component" value="Chromosome 6"/>
</dbReference>
<dbReference type="AlphaFoldDB" id="A6H9L8"/>
<keyword evidence="1" id="KW-0472">Membrane</keyword>
<organism evidence="2 3">
    <name type="scientific">Rattus norvegicus</name>
    <name type="common">Rat</name>
    <dbReference type="NCBI Taxonomy" id="10116"/>
    <lineage>
        <taxon>Eukaryota</taxon>
        <taxon>Metazoa</taxon>
        <taxon>Chordata</taxon>
        <taxon>Craniata</taxon>
        <taxon>Vertebrata</taxon>
        <taxon>Euteleostomi</taxon>
        <taxon>Mammalia</taxon>
        <taxon>Eutheria</taxon>
        <taxon>Euarchontoglires</taxon>
        <taxon>Glires</taxon>
        <taxon>Rodentia</taxon>
        <taxon>Myomorpha</taxon>
        <taxon>Muroidea</taxon>
        <taxon>Muridae</taxon>
        <taxon>Murinae</taxon>
        <taxon>Rattus</taxon>
    </lineage>
</organism>
<evidence type="ECO:0000256" key="1">
    <source>
        <dbReference type="SAM" id="Phobius"/>
    </source>
</evidence>
<keyword evidence="1" id="KW-1133">Transmembrane helix</keyword>
<name>A6H9L8_RAT</name>
<sequence>MKGSASHIVVGLFVCLFEAGCLFRLSCPRIHS</sequence>
<evidence type="ECO:0000313" key="3">
    <source>
        <dbReference type="Proteomes" id="UP000234681"/>
    </source>
</evidence>
<evidence type="ECO:0000313" key="2">
    <source>
        <dbReference type="EMBL" id="EDM02723.1"/>
    </source>
</evidence>
<reference evidence="3" key="1">
    <citation type="submission" date="2005-09" db="EMBL/GenBank/DDBJ databases">
        <authorList>
            <person name="Mural R.J."/>
            <person name="Li P.W."/>
            <person name="Adams M.D."/>
            <person name="Amanatides P.G."/>
            <person name="Baden-Tillson H."/>
            <person name="Barnstead M."/>
            <person name="Chin S.H."/>
            <person name="Dew I."/>
            <person name="Evans C.A."/>
            <person name="Ferriera S."/>
            <person name="Flanigan M."/>
            <person name="Fosler C."/>
            <person name="Glodek A."/>
            <person name="Gu Z."/>
            <person name="Holt R.A."/>
            <person name="Jennings D."/>
            <person name="Kraft C.L."/>
            <person name="Lu F."/>
            <person name="Nguyen T."/>
            <person name="Nusskern D.R."/>
            <person name="Pfannkoch C.M."/>
            <person name="Sitter C."/>
            <person name="Sutton G.G."/>
            <person name="Venter J.C."/>
            <person name="Wang Z."/>
            <person name="Woodage T."/>
            <person name="Zheng X.H."/>
            <person name="Zhong F."/>
        </authorList>
    </citation>
    <scope>NUCLEOTIDE SEQUENCE [LARGE SCALE GENOMIC DNA]</scope>
    <source>
        <strain>BN</strain>
        <strain evidence="3">Sprague-Dawley</strain>
    </source>
</reference>